<dbReference type="EC" id="2.3.-.-" evidence="3"/>
<dbReference type="PANTHER" id="PTHR43441:SF3">
    <property type="entry name" value="ACETYLTRANSFERASE"/>
    <property type="match status" value="1"/>
</dbReference>
<evidence type="ECO:0000256" key="1">
    <source>
        <dbReference type="SAM" id="MobiDB-lite"/>
    </source>
</evidence>
<sequence>MNHTADVPDAGPHPVSSARPPELLELPGGASLRRRRVMHATGLNEAVRTDLEHLRPWMPWAKEEPSLERSIEMSRAGEEVWDAGTDFMYVLTAPDGSDAVIGAFGLHSRIGPGALEIGYWVAQAHNGRGLATEGARALTAAALGLPGVDRVEIHCDEANLASASVPRKLGYRLDRIDDSPVTAPSETGRKMVWITTG</sequence>
<evidence type="ECO:0000313" key="3">
    <source>
        <dbReference type="EMBL" id="MFC7184693.1"/>
    </source>
</evidence>
<feature type="domain" description="N-acetyltransferase" evidence="2">
    <location>
        <begin position="41"/>
        <end position="189"/>
    </location>
</feature>
<feature type="region of interest" description="Disordered" evidence="1">
    <location>
        <begin position="1"/>
        <end position="23"/>
    </location>
</feature>
<organism evidence="3 4">
    <name type="scientific">Kitasatospora paranensis</name>
    <dbReference type="NCBI Taxonomy" id="258053"/>
    <lineage>
        <taxon>Bacteria</taxon>
        <taxon>Bacillati</taxon>
        <taxon>Actinomycetota</taxon>
        <taxon>Actinomycetes</taxon>
        <taxon>Kitasatosporales</taxon>
        <taxon>Streptomycetaceae</taxon>
        <taxon>Kitasatospora</taxon>
    </lineage>
</organism>
<accession>A0ABW2G862</accession>
<dbReference type="InterPro" id="IPR000182">
    <property type="entry name" value="GNAT_dom"/>
</dbReference>
<keyword evidence="3" id="KW-0012">Acyltransferase</keyword>
<dbReference type="Pfam" id="PF13302">
    <property type="entry name" value="Acetyltransf_3"/>
    <property type="match status" value="1"/>
</dbReference>
<evidence type="ECO:0000313" key="4">
    <source>
        <dbReference type="Proteomes" id="UP001596435"/>
    </source>
</evidence>
<gene>
    <name evidence="3" type="ORF">ACFQMG_34595</name>
</gene>
<name>A0ABW2G862_9ACTN</name>
<reference evidence="4" key="1">
    <citation type="journal article" date="2019" name="Int. J. Syst. Evol. Microbiol.">
        <title>The Global Catalogue of Microorganisms (GCM) 10K type strain sequencing project: providing services to taxonomists for standard genome sequencing and annotation.</title>
        <authorList>
            <consortium name="The Broad Institute Genomics Platform"/>
            <consortium name="The Broad Institute Genome Sequencing Center for Infectious Disease"/>
            <person name="Wu L."/>
            <person name="Ma J."/>
        </authorList>
    </citation>
    <scope>NUCLEOTIDE SEQUENCE [LARGE SCALE GENOMIC DNA]</scope>
    <source>
        <strain evidence="4">CGMCC 1.12859</strain>
    </source>
</reference>
<dbReference type="RefSeq" id="WP_380232881.1">
    <property type="nucleotide sequence ID" value="NZ_JBHSVH010000002.1"/>
</dbReference>
<comment type="caution">
    <text evidence="3">The sequence shown here is derived from an EMBL/GenBank/DDBJ whole genome shotgun (WGS) entry which is preliminary data.</text>
</comment>
<dbReference type="Gene3D" id="3.40.630.30">
    <property type="match status" value="1"/>
</dbReference>
<proteinExistence type="predicted"/>
<dbReference type="InterPro" id="IPR016181">
    <property type="entry name" value="Acyl_CoA_acyltransferase"/>
</dbReference>
<dbReference type="PANTHER" id="PTHR43441">
    <property type="entry name" value="RIBOSOMAL-PROTEIN-SERINE ACETYLTRANSFERASE"/>
    <property type="match status" value="1"/>
</dbReference>
<dbReference type="EMBL" id="JBHTAJ010000114">
    <property type="protein sequence ID" value="MFC7184693.1"/>
    <property type="molecule type" value="Genomic_DNA"/>
</dbReference>
<dbReference type="PROSITE" id="PS51186">
    <property type="entry name" value="GNAT"/>
    <property type="match status" value="1"/>
</dbReference>
<dbReference type="InterPro" id="IPR051908">
    <property type="entry name" value="Ribosomal_N-acetyltransferase"/>
</dbReference>
<keyword evidence="4" id="KW-1185">Reference proteome</keyword>
<dbReference type="Proteomes" id="UP001596435">
    <property type="component" value="Unassembled WGS sequence"/>
</dbReference>
<evidence type="ECO:0000259" key="2">
    <source>
        <dbReference type="PROSITE" id="PS51186"/>
    </source>
</evidence>
<dbReference type="GO" id="GO:0016746">
    <property type="term" value="F:acyltransferase activity"/>
    <property type="evidence" value="ECO:0007669"/>
    <property type="project" value="UniProtKB-KW"/>
</dbReference>
<keyword evidence="3" id="KW-0808">Transferase</keyword>
<protein>
    <submittedName>
        <fullName evidence="3">GNAT family N-acetyltransferase</fullName>
        <ecNumber evidence="3">2.3.-.-</ecNumber>
    </submittedName>
</protein>
<dbReference type="SUPFAM" id="SSF55729">
    <property type="entry name" value="Acyl-CoA N-acyltransferases (Nat)"/>
    <property type="match status" value="1"/>
</dbReference>